<name>A0ACB7SX75_HYAAI</name>
<dbReference type="Proteomes" id="UP000821845">
    <property type="component" value="Chromosome 2"/>
</dbReference>
<sequence length="162" mass="17586">MAPGKLLGRLLIIVTVSLLDAIDDADADDGIQWLGDACNDDDDCHDAFNLLCVRGQCVCKQGFVSAQFSCHPASPLGGECTYHAQCQYSDSHSACDLTGHCVCMDGFKPHRDTAATKKCTTEADDDDRQYLDAAAVLRPHAITGMAMHSILLLMWPPHLFCQ</sequence>
<keyword evidence="2" id="KW-1185">Reference proteome</keyword>
<dbReference type="EMBL" id="CM023482">
    <property type="protein sequence ID" value="KAH6938519.1"/>
    <property type="molecule type" value="Genomic_DNA"/>
</dbReference>
<reference evidence="1" key="1">
    <citation type="submission" date="2020-05" db="EMBL/GenBank/DDBJ databases">
        <title>Large-scale comparative analyses of tick genomes elucidate their genetic diversity and vector capacities.</title>
        <authorList>
            <person name="Jia N."/>
            <person name="Wang J."/>
            <person name="Shi W."/>
            <person name="Du L."/>
            <person name="Sun Y."/>
            <person name="Zhan W."/>
            <person name="Jiang J."/>
            <person name="Wang Q."/>
            <person name="Zhang B."/>
            <person name="Ji P."/>
            <person name="Sakyi L.B."/>
            <person name="Cui X."/>
            <person name="Yuan T."/>
            <person name="Jiang B."/>
            <person name="Yang W."/>
            <person name="Lam T.T.-Y."/>
            <person name="Chang Q."/>
            <person name="Ding S."/>
            <person name="Wang X."/>
            <person name="Zhu J."/>
            <person name="Ruan X."/>
            <person name="Zhao L."/>
            <person name="Wei J."/>
            <person name="Que T."/>
            <person name="Du C."/>
            <person name="Cheng J."/>
            <person name="Dai P."/>
            <person name="Han X."/>
            <person name="Huang E."/>
            <person name="Gao Y."/>
            <person name="Liu J."/>
            <person name="Shao H."/>
            <person name="Ye R."/>
            <person name="Li L."/>
            <person name="Wei W."/>
            <person name="Wang X."/>
            <person name="Wang C."/>
            <person name="Yang T."/>
            <person name="Huo Q."/>
            <person name="Li W."/>
            <person name="Guo W."/>
            <person name="Chen H."/>
            <person name="Zhou L."/>
            <person name="Ni X."/>
            <person name="Tian J."/>
            <person name="Zhou Y."/>
            <person name="Sheng Y."/>
            <person name="Liu T."/>
            <person name="Pan Y."/>
            <person name="Xia L."/>
            <person name="Li J."/>
            <person name="Zhao F."/>
            <person name="Cao W."/>
        </authorList>
    </citation>
    <scope>NUCLEOTIDE SEQUENCE</scope>
    <source>
        <strain evidence="1">Hyas-2018</strain>
    </source>
</reference>
<gene>
    <name evidence="1" type="ORF">HPB50_010184</name>
</gene>
<evidence type="ECO:0000313" key="1">
    <source>
        <dbReference type="EMBL" id="KAH6938519.1"/>
    </source>
</evidence>
<proteinExistence type="predicted"/>
<organism evidence="1 2">
    <name type="scientific">Hyalomma asiaticum</name>
    <name type="common">Tick</name>
    <dbReference type="NCBI Taxonomy" id="266040"/>
    <lineage>
        <taxon>Eukaryota</taxon>
        <taxon>Metazoa</taxon>
        <taxon>Ecdysozoa</taxon>
        <taxon>Arthropoda</taxon>
        <taxon>Chelicerata</taxon>
        <taxon>Arachnida</taxon>
        <taxon>Acari</taxon>
        <taxon>Parasitiformes</taxon>
        <taxon>Ixodida</taxon>
        <taxon>Ixodoidea</taxon>
        <taxon>Ixodidae</taxon>
        <taxon>Hyalomminae</taxon>
        <taxon>Hyalomma</taxon>
    </lineage>
</organism>
<accession>A0ACB7SX75</accession>
<comment type="caution">
    <text evidence="1">The sequence shown here is derived from an EMBL/GenBank/DDBJ whole genome shotgun (WGS) entry which is preliminary data.</text>
</comment>
<evidence type="ECO:0000313" key="2">
    <source>
        <dbReference type="Proteomes" id="UP000821845"/>
    </source>
</evidence>
<protein>
    <submittedName>
        <fullName evidence="1">Uncharacterized protein</fullName>
    </submittedName>
</protein>